<feature type="region of interest" description="Disordered" evidence="3">
    <location>
        <begin position="281"/>
        <end position="303"/>
    </location>
</feature>
<comment type="caution">
    <text evidence="4">The sequence shown here is derived from an EMBL/GenBank/DDBJ whole genome shotgun (WGS) entry which is preliminary data.</text>
</comment>
<evidence type="ECO:0000256" key="2">
    <source>
        <dbReference type="SAM" id="Coils"/>
    </source>
</evidence>
<dbReference type="RefSeq" id="WP_234250314.1">
    <property type="nucleotide sequence ID" value="NZ_JABFTQ010000005.1"/>
</dbReference>
<keyword evidence="1" id="KW-0233">DNA recombination</keyword>
<keyword evidence="5" id="KW-1185">Reference proteome</keyword>
<dbReference type="InterPro" id="IPR011010">
    <property type="entry name" value="DNA_brk_join_enz"/>
</dbReference>
<keyword evidence="2" id="KW-0175">Coiled coil</keyword>
<sequence length="803" mass="92875">MSRDNESILLLEEIIQPRTDWFAIEQCLSMLVNVVHCLTYTGNELWNIDALKNLHTQLENNTLYLVSKKITGPKGIYGNHPIHGALYYLTKNGIKSKDRTWLLSHVINAAYQWRKELIDVEEKSDTRDKIEALKNQKANYQYQLESACKVVRLVEEDRLNFLPSLEKPTTNFSLSFRKKTREYLLDDENIQNRYFKELGRFFSYADNPRKSKHRKEKTASKSKVLKKIRFTLGADDDEAVSSDLSGRSAHFLVTEETQVDDGGVLETIDRQDEIRSYGLSPQEEKAGEAFQSRRNVSPRKGDSAMQAILRSRAQLQHRAKSAQLLPERWEQLGTFDIQRLRHAVDSLDLSEKQIIKPLIILILITGRPLEEVLESHVVEGPHQIPDSLREGTLYFSRVEKTWSAKTFAPEGRRQVKSAWKEHMREADDRLTLFVPDLFWKEIAGPIGKRAVKKRSVAIFDEQEKSYIGEAINFLIGETRKSDGSRLTLHRLCMHLFNILNRGSHDIADTCLISGRLPPFGQQSSLYYYAPRKAHLQKRYHEALEVIAKQLSQPGEEVSLAYKDQKENKTQRSTTLGSEIVPQFHYIKSLVQHLLTSVKSFQSRLSGIDAVIELHNRFTAYVIAMLMFSTGYRSVRDPVPKEHHINLRRNVIIIADKVDDSQFHARMLPLPPMMTEQYHHYVKHRRHLAGQLGLFLSQQWKTPFFFLDSYANPVEVTPRRLQEKLNWPENPPLNINRHFLRTHLREAGTPGEYVDAFMGHWDSGQEPWERYSTFCPRHYRRQVAGIVNGLLVEQGWQITSGAVS</sequence>
<feature type="coiled-coil region" evidence="2">
    <location>
        <begin position="123"/>
        <end position="150"/>
    </location>
</feature>
<gene>
    <name evidence="4" type="ORF">HOP60_09020</name>
</gene>
<dbReference type="Gene3D" id="1.10.443.10">
    <property type="entry name" value="Intergrase catalytic core"/>
    <property type="match status" value="1"/>
</dbReference>
<dbReference type="EMBL" id="JABFTQ010000005">
    <property type="protein sequence ID" value="MCE8046877.1"/>
    <property type="molecule type" value="Genomic_DNA"/>
</dbReference>
<dbReference type="InterPro" id="IPR013762">
    <property type="entry name" value="Integrase-like_cat_sf"/>
</dbReference>
<accession>A0ABS9B3X1</accession>
<proteinExistence type="predicted"/>
<evidence type="ECO:0000256" key="1">
    <source>
        <dbReference type="ARBA" id="ARBA00023172"/>
    </source>
</evidence>
<evidence type="ECO:0000256" key="3">
    <source>
        <dbReference type="SAM" id="MobiDB-lite"/>
    </source>
</evidence>
<evidence type="ECO:0000313" key="5">
    <source>
        <dbReference type="Proteomes" id="UP001320154"/>
    </source>
</evidence>
<reference evidence="4 5" key="1">
    <citation type="journal article" date="2021" name="Front. Microbiol.">
        <title>Aerobic Denitrification and Heterotrophic Sulfur Oxidation in the Genus Halomonas Revealed by Six Novel Species Characterizations and Genome-Based Analysis.</title>
        <authorList>
            <person name="Wang L."/>
            <person name="Shao Z."/>
        </authorList>
    </citation>
    <scope>NUCLEOTIDE SEQUENCE [LARGE SCALE GENOMIC DNA]</scope>
    <source>
        <strain evidence="4 5">MCCC 1A05748</strain>
    </source>
</reference>
<name>A0ABS9B3X1_9GAMM</name>
<dbReference type="Proteomes" id="UP001320154">
    <property type="component" value="Unassembled WGS sequence"/>
</dbReference>
<organism evidence="4 5">
    <name type="scientific">Billgrantia desiderata</name>
    <dbReference type="NCBI Taxonomy" id="52021"/>
    <lineage>
        <taxon>Bacteria</taxon>
        <taxon>Pseudomonadati</taxon>
        <taxon>Pseudomonadota</taxon>
        <taxon>Gammaproteobacteria</taxon>
        <taxon>Oceanospirillales</taxon>
        <taxon>Halomonadaceae</taxon>
        <taxon>Billgrantia</taxon>
    </lineage>
</organism>
<protein>
    <submittedName>
        <fullName evidence="4">Site-specific integrase</fullName>
    </submittedName>
</protein>
<dbReference type="SUPFAM" id="SSF56349">
    <property type="entry name" value="DNA breaking-rejoining enzymes"/>
    <property type="match status" value="1"/>
</dbReference>
<evidence type="ECO:0000313" key="4">
    <source>
        <dbReference type="EMBL" id="MCE8046877.1"/>
    </source>
</evidence>